<keyword evidence="14" id="KW-1185">Reference proteome</keyword>
<dbReference type="GO" id="GO:0003677">
    <property type="term" value="F:DNA binding"/>
    <property type="evidence" value="ECO:0007669"/>
    <property type="project" value="UniProtKB-KW"/>
</dbReference>
<dbReference type="PANTHER" id="PTHR24390">
    <property type="entry name" value="ZINC FINGER PROTEIN"/>
    <property type="match status" value="1"/>
</dbReference>
<evidence type="ECO:0000256" key="1">
    <source>
        <dbReference type="ARBA" id="ARBA00004123"/>
    </source>
</evidence>
<dbReference type="PROSITE" id="PS00028">
    <property type="entry name" value="ZINC_FINGER_C2H2_1"/>
    <property type="match status" value="6"/>
</dbReference>
<keyword evidence="4" id="KW-0677">Repeat</keyword>
<protein>
    <recommendedName>
        <fullName evidence="12">C2H2-type domain-containing protein</fullName>
    </recommendedName>
</protein>
<evidence type="ECO:0000256" key="6">
    <source>
        <dbReference type="ARBA" id="ARBA00022833"/>
    </source>
</evidence>
<evidence type="ECO:0000256" key="8">
    <source>
        <dbReference type="ARBA" id="ARBA00023125"/>
    </source>
</evidence>
<dbReference type="FunFam" id="3.30.160.60:FF:000446">
    <property type="entry name" value="Zinc finger protein"/>
    <property type="match status" value="1"/>
</dbReference>
<keyword evidence="7" id="KW-0805">Transcription regulation</keyword>
<evidence type="ECO:0000313" key="13">
    <source>
        <dbReference type="EMBL" id="KAG5676390.1"/>
    </source>
</evidence>
<evidence type="ECO:0000256" key="10">
    <source>
        <dbReference type="ARBA" id="ARBA00023242"/>
    </source>
</evidence>
<reference evidence="13" key="1">
    <citation type="submission" date="2021-03" db="EMBL/GenBank/DDBJ databases">
        <title>Chromosome level genome of the anhydrobiotic midge Polypedilum vanderplanki.</title>
        <authorList>
            <person name="Yoshida Y."/>
            <person name="Kikawada T."/>
            <person name="Gusev O."/>
        </authorList>
    </citation>
    <scope>NUCLEOTIDE SEQUENCE</scope>
    <source>
        <strain evidence="13">NIAS01</strain>
        <tissue evidence="13">Whole body or cell culture</tissue>
    </source>
</reference>
<dbReference type="AlphaFoldDB" id="A0A9J6C4B9"/>
<comment type="caution">
    <text evidence="13">The sequence shown here is derived from an EMBL/GenBank/DDBJ whole genome shotgun (WGS) entry which is preliminary data.</text>
</comment>
<feature type="domain" description="C2H2-type" evidence="12">
    <location>
        <begin position="144"/>
        <end position="171"/>
    </location>
</feature>
<evidence type="ECO:0000256" key="2">
    <source>
        <dbReference type="ARBA" id="ARBA00006991"/>
    </source>
</evidence>
<keyword evidence="10" id="KW-0539">Nucleus</keyword>
<keyword evidence="8" id="KW-0238">DNA-binding</keyword>
<name>A0A9J6C4B9_POLVA</name>
<comment type="similarity">
    <text evidence="2">Belongs to the krueppel C2H2-type zinc-finger protein family.</text>
</comment>
<dbReference type="FunFam" id="3.30.160.60:FF:000646">
    <property type="entry name" value="Myeloid zinc finger 1"/>
    <property type="match status" value="1"/>
</dbReference>
<feature type="domain" description="C2H2-type" evidence="12">
    <location>
        <begin position="226"/>
        <end position="254"/>
    </location>
</feature>
<dbReference type="InterPro" id="IPR013087">
    <property type="entry name" value="Znf_C2H2_type"/>
</dbReference>
<feature type="domain" description="C2H2-type" evidence="12">
    <location>
        <begin position="200"/>
        <end position="227"/>
    </location>
</feature>
<keyword evidence="3" id="KW-0479">Metal-binding</keyword>
<feature type="domain" description="C2H2-type" evidence="12">
    <location>
        <begin position="55"/>
        <end position="79"/>
    </location>
</feature>
<evidence type="ECO:0000313" key="14">
    <source>
        <dbReference type="Proteomes" id="UP001107558"/>
    </source>
</evidence>
<organism evidence="13 14">
    <name type="scientific">Polypedilum vanderplanki</name>
    <name type="common">Sleeping chironomid midge</name>
    <dbReference type="NCBI Taxonomy" id="319348"/>
    <lineage>
        <taxon>Eukaryota</taxon>
        <taxon>Metazoa</taxon>
        <taxon>Ecdysozoa</taxon>
        <taxon>Arthropoda</taxon>
        <taxon>Hexapoda</taxon>
        <taxon>Insecta</taxon>
        <taxon>Pterygota</taxon>
        <taxon>Neoptera</taxon>
        <taxon>Endopterygota</taxon>
        <taxon>Diptera</taxon>
        <taxon>Nematocera</taxon>
        <taxon>Chironomoidea</taxon>
        <taxon>Chironomidae</taxon>
        <taxon>Chironominae</taxon>
        <taxon>Polypedilum</taxon>
        <taxon>Polypedilum</taxon>
    </lineage>
</organism>
<dbReference type="Proteomes" id="UP001107558">
    <property type="component" value="Chromosome 2"/>
</dbReference>
<dbReference type="SMART" id="SM00355">
    <property type="entry name" value="ZnF_C2H2"/>
    <property type="match status" value="7"/>
</dbReference>
<evidence type="ECO:0000256" key="4">
    <source>
        <dbReference type="ARBA" id="ARBA00022737"/>
    </source>
</evidence>
<dbReference type="Gene3D" id="3.30.160.60">
    <property type="entry name" value="Classic Zinc Finger"/>
    <property type="match status" value="5"/>
</dbReference>
<dbReference type="EMBL" id="JADBJN010000002">
    <property type="protein sequence ID" value="KAG5676390.1"/>
    <property type="molecule type" value="Genomic_DNA"/>
</dbReference>
<dbReference type="FunFam" id="3.30.160.60:FF:000100">
    <property type="entry name" value="Zinc finger 45-like"/>
    <property type="match status" value="1"/>
</dbReference>
<comment type="subcellular location">
    <subcellularLocation>
        <location evidence="1">Nucleus</location>
    </subcellularLocation>
</comment>
<evidence type="ECO:0000256" key="7">
    <source>
        <dbReference type="ARBA" id="ARBA00023015"/>
    </source>
</evidence>
<feature type="domain" description="C2H2-type" evidence="12">
    <location>
        <begin position="172"/>
        <end position="199"/>
    </location>
</feature>
<sequence>MAEDVKFDNIEIKEEIVSDCEYEFEFSIDDTEYDEVLKELRARDSDLEEIGEITMSCPYEDCTRTFSRKYNLTRHLRSHEITSLDLQTGHICHICGKNIKGVYSLHLKVHQNLKQFRCPDCGREFRQKVALRNHQLIHKNEKPHECQWCFKRFRQKYSLNNHIKRHTGVKEFICDLCGKEFGDKLTLQKHSLVHSTNKPHQCGTCFMSFRHKSSLSRHTKIHLKTTQCHLCHRSFRYESFLKKHLITAHQDEDAINNPQFNTFTKDYRPRYAEQTATHIDEGNSPNEQSEDCVVIAYDEQNPQVIQIDSAQYQFATQSGVHFS</sequence>
<dbReference type="GO" id="GO:0008270">
    <property type="term" value="F:zinc ion binding"/>
    <property type="evidence" value="ECO:0007669"/>
    <property type="project" value="UniProtKB-KW"/>
</dbReference>
<dbReference type="GO" id="GO:0045892">
    <property type="term" value="P:negative regulation of DNA-templated transcription"/>
    <property type="evidence" value="ECO:0007669"/>
    <property type="project" value="UniProtKB-ARBA"/>
</dbReference>
<dbReference type="PANTHER" id="PTHR24390:SF233">
    <property type="entry name" value="C2H2-TYPE DOMAIN-CONTAINING PROTEIN"/>
    <property type="match status" value="1"/>
</dbReference>
<evidence type="ECO:0000256" key="9">
    <source>
        <dbReference type="ARBA" id="ARBA00023163"/>
    </source>
</evidence>
<evidence type="ECO:0000256" key="11">
    <source>
        <dbReference type="PROSITE-ProRule" id="PRU00042"/>
    </source>
</evidence>
<dbReference type="InterPro" id="IPR036236">
    <property type="entry name" value="Znf_C2H2_sf"/>
</dbReference>
<evidence type="ECO:0000256" key="5">
    <source>
        <dbReference type="ARBA" id="ARBA00022771"/>
    </source>
</evidence>
<dbReference type="Pfam" id="PF00096">
    <property type="entry name" value="zf-C2H2"/>
    <property type="match status" value="6"/>
</dbReference>
<keyword evidence="5 11" id="KW-0863">Zinc-finger</keyword>
<keyword evidence="9" id="KW-0804">Transcription</keyword>
<dbReference type="SUPFAM" id="SSF57667">
    <property type="entry name" value="beta-beta-alpha zinc fingers"/>
    <property type="match status" value="5"/>
</dbReference>
<gene>
    <name evidence="13" type="ORF">PVAND_006230</name>
</gene>
<dbReference type="FunFam" id="3.30.160.60:FF:000709">
    <property type="entry name" value="GDNF-inducible zinc finger protein 1"/>
    <property type="match status" value="1"/>
</dbReference>
<evidence type="ECO:0000256" key="3">
    <source>
        <dbReference type="ARBA" id="ARBA00022723"/>
    </source>
</evidence>
<accession>A0A9J6C4B9</accession>
<dbReference type="PROSITE" id="PS50157">
    <property type="entry name" value="ZINC_FINGER_C2H2_2"/>
    <property type="match status" value="6"/>
</dbReference>
<feature type="domain" description="C2H2-type" evidence="12">
    <location>
        <begin position="116"/>
        <end position="143"/>
    </location>
</feature>
<evidence type="ECO:0000259" key="12">
    <source>
        <dbReference type="PROSITE" id="PS50157"/>
    </source>
</evidence>
<keyword evidence="6" id="KW-0862">Zinc</keyword>
<dbReference type="OrthoDB" id="6077919at2759"/>
<dbReference type="GO" id="GO:0005634">
    <property type="term" value="C:nucleus"/>
    <property type="evidence" value="ECO:0007669"/>
    <property type="project" value="UniProtKB-SubCell"/>
</dbReference>
<proteinExistence type="inferred from homology"/>